<feature type="domain" description="HTH lysR-type" evidence="5">
    <location>
        <begin position="6"/>
        <end position="63"/>
    </location>
</feature>
<dbReference type="PROSITE" id="PS50931">
    <property type="entry name" value="HTH_LYSR"/>
    <property type="match status" value="1"/>
</dbReference>
<evidence type="ECO:0000256" key="3">
    <source>
        <dbReference type="ARBA" id="ARBA00023125"/>
    </source>
</evidence>
<dbReference type="EMBL" id="CP064942">
    <property type="protein sequence ID" value="QPH52264.1"/>
    <property type="molecule type" value="Genomic_DNA"/>
</dbReference>
<gene>
    <name evidence="6" type="ORF">I0K15_10520</name>
</gene>
<accession>A0A7S9LNC7</accession>
<dbReference type="Proteomes" id="UP000594800">
    <property type="component" value="Chromosome"/>
</dbReference>
<dbReference type="AlphaFoldDB" id="A0A7S9LNC7"/>
<dbReference type="GO" id="GO:0003700">
    <property type="term" value="F:DNA-binding transcription factor activity"/>
    <property type="evidence" value="ECO:0007669"/>
    <property type="project" value="InterPro"/>
</dbReference>
<keyword evidence="3" id="KW-0238">DNA-binding</keyword>
<proteinExistence type="inferred from homology"/>
<organism evidence="6 7">
    <name type="scientific">Pontivivens ytuae</name>
    <dbReference type="NCBI Taxonomy" id="2789856"/>
    <lineage>
        <taxon>Bacteria</taxon>
        <taxon>Pseudomonadati</taxon>
        <taxon>Pseudomonadota</taxon>
        <taxon>Alphaproteobacteria</taxon>
        <taxon>Rhodobacterales</taxon>
        <taxon>Paracoccaceae</taxon>
        <taxon>Pontivivens</taxon>
    </lineage>
</organism>
<name>A0A7S9LNC7_9RHOB</name>
<dbReference type="Gene3D" id="3.40.190.290">
    <property type="match status" value="1"/>
</dbReference>
<dbReference type="SUPFAM" id="SSF46785">
    <property type="entry name" value="Winged helix' DNA-binding domain"/>
    <property type="match status" value="1"/>
</dbReference>
<dbReference type="InterPro" id="IPR036390">
    <property type="entry name" value="WH_DNA-bd_sf"/>
</dbReference>
<dbReference type="SUPFAM" id="SSF53850">
    <property type="entry name" value="Periplasmic binding protein-like II"/>
    <property type="match status" value="1"/>
</dbReference>
<evidence type="ECO:0000256" key="1">
    <source>
        <dbReference type="ARBA" id="ARBA00009437"/>
    </source>
</evidence>
<dbReference type="InterPro" id="IPR005119">
    <property type="entry name" value="LysR_subst-bd"/>
</dbReference>
<evidence type="ECO:0000256" key="4">
    <source>
        <dbReference type="ARBA" id="ARBA00023163"/>
    </source>
</evidence>
<dbReference type="InterPro" id="IPR036388">
    <property type="entry name" value="WH-like_DNA-bd_sf"/>
</dbReference>
<protein>
    <submittedName>
        <fullName evidence="6">LysR family transcriptional regulator</fullName>
    </submittedName>
</protein>
<evidence type="ECO:0000313" key="7">
    <source>
        <dbReference type="Proteomes" id="UP000594800"/>
    </source>
</evidence>
<evidence type="ECO:0000313" key="6">
    <source>
        <dbReference type="EMBL" id="QPH52264.1"/>
    </source>
</evidence>
<dbReference type="Pfam" id="PF03466">
    <property type="entry name" value="LysR_substrate"/>
    <property type="match status" value="1"/>
</dbReference>
<dbReference type="GO" id="GO:0043565">
    <property type="term" value="F:sequence-specific DNA binding"/>
    <property type="evidence" value="ECO:0007669"/>
    <property type="project" value="TreeGrafter"/>
</dbReference>
<dbReference type="RefSeq" id="WP_196101478.1">
    <property type="nucleotide sequence ID" value="NZ_CP064942.1"/>
</dbReference>
<reference evidence="6 7" key="1">
    <citation type="submission" date="2020-11" db="EMBL/GenBank/DDBJ databases">
        <title>Description of Pontivivens ytuae sp. nov. isolated from deep sea sediment of Mariana Trench.</title>
        <authorList>
            <person name="Wang Z."/>
            <person name="Sun Q.-L."/>
            <person name="Xu X.-D."/>
            <person name="Tang Y.-Z."/>
            <person name="Zhang J."/>
        </authorList>
    </citation>
    <scope>NUCLEOTIDE SEQUENCE [LARGE SCALE GENOMIC DNA]</scope>
    <source>
        <strain evidence="6 7">MT2928</strain>
    </source>
</reference>
<dbReference type="PANTHER" id="PTHR30537">
    <property type="entry name" value="HTH-TYPE TRANSCRIPTIONAL REGULATOR"/>
    <property type="match status" value="1"/>
</dbReference>
<keyword evidence="7" id="KW-1185">Reference proteome</keyword>
<sequence>MASPKPNWDDLRVFLELSRHGTLLGAGRALGLDPATVARRVTALETKLAARLFDRSQRGYALTEAGRRLTGPAAAMEAAATGAADRVAGQSERLSGSVRIGAPEGVASFILAEACAALADAHPDLRVELVALPRVFSLSQREADIALALTPPTAGRLRVRRVADYDLHLYAAKTLAERHPVTTRDDLKAHRFIGYIADMIFDKELDYAPLIAPDLRPQLASTSLTIQLEWTVAGHGICVLPDFVAESRSDLVRLLPEEIAFTRSFHLIRHEDDLRTARITRAADALTEALRTRLA</sequence>
<dbReference type="GO" id="GO:0006351">
    <property type="term" value="P:DNA-templated transcription"/>
    <property type="evidence" value="ECO:0007669"/>
    <property type="project" value="TreeGrafter"/>
</dbReference>
<keyword evidence="2" id="KW-0805">Transcription regulation</keyword>
<dbReference type="Pfam" id="PF00126">
    <property type="entry name" value="HTH_1"/>
    <property type="match status" value="1"/>
</dbReference>
<comment type="similarity">
    <text evidence="1">Belongs to the LysR transcriptional regulatory family.</text>
</comment>
<dbReference type="InterPro" id="IPR058163">
    <property type="entry name" value="LysR-type_TF_proteobact-type"/>
</dbReference>
<keyword evidence="4" id="KW-0804">Transcription</keyword>
<dbReference type="InterPro" id="IPR000847">
    <property type="entry name" value="LysR_HTH_N"/>
</dbReference>
<evidence type="ECO:0000259" key="5">
    <source>
        <dbReference type="PROSITE" id="PS50931"/>
    </source>
</evidence>
<dbReference type="PANTHER" id="PTHR30537:SF3">
    <property type="entry name" value="TRANSCRIPTIONAL REGULATORY PROTEIN"/>
    <property type="match status" value="1"/>
</dbReference>
<dbReference type="Gene3D" id="1.10.10.10">
    <property type="entry name" value="Winged helix-like DNA-binding domain superfamily/Winged helix DNA-binding domain"/>
    <property type="match status" value="1"/>
</dbReference>
<evidence type="ECO:0000256" key="2">
    <source>
        <dbReference type="ARBA" id="ARBA00023015"/>
    </source>
</evidence>
<dbReference type="KEGG" id="poz:I0K15_10520"/>